<dbReference type="OrthoDB" id="2316594at2759"/>
<keyword evidence="2" id="KW-1185">Reference proteome</keyword>
<evidence type="ECO:0008006" key="3">
    <source>
        <dbReference type="Google" id="ProtNLM"/>
    </source>
</evidence>
<organism evidence="1 2">
    <name type="scientific">Lophiotrema nucula</name>
    <dbReference type="NCBI Taxonomy" id="690887"/>
    <lineage>
        <taxon>Eukaryota</taxon>
        <taxon>Fungi</taxon>
        <taxon>Dikarya</taxon>
        <taxon>Ascomycota</taxon>
        <taxon>Pezizomycotina</taxon>
        <taxon>Dothideomycetes</taxon>
        <taxon>Pleosporomycetidae</taxon>
        <taxon>Pleosporales</taxon>
        <taxon>Lophiotremataceae</taxon>
        <taxon>Lophiotrema</taxon>
    </lineage>
</organism>
<dbReference type="Proteomes" id="UP000799770">
    <property type="component" value="Unassembled WGS sequence"/>
</dbReference>
<dbReference type="EMBL" id="ML977368">
    <property type="protein sequence ID" value="KAF2105965.1"/>
    <property type="molecule type" value="Genomic_DNA"/>
</dbReference>
<name>A0A6A5YFX6_9PLEO</name>
<dbReference type="InterPro" id="IPR027417">
    <property type="entry name" value="P-loop_NTPase"/>
</dbReference>
<evidence type="ECO:0000313" key="1">
    <source>
        <dbReference type="EMBL" id="KAF2105965.1"/>
    </source>
</evidence>
<evidence type="ECO:0000313" key="2">
    <source>
        <dbReference type="Proteomes" id="UP000799770"/>
    </source>
</evidence>
<accession>A0A6A5YFX6</accession>
<dbReference type="SUPFAM" id="SSF52540">
    <property type="entry name" value="P-loop containing nucleoside triphosphate hydrolases"/>
    <property type="match status" value="1"/>
</dbReference>
<proteinExistence type="predicted"/>
<dbReference type="AlphaFoldDB" id="A0A6A5YFX6"/>
<reference evidence="1" key="1">
    <citation type="journal article" date="2020" name="Stud. Mycol.">
        <title>101 Dothideomycetes genomes: a test case for predicting lifestyles and emergence of pathogens.</title>
        <authorList>
            <person name="Haridas S."/>
            <person name="Albert R."/>
            <person name="Binder M."/>
            <person name="Bloem J."/>
            <person name="Labutti K."/>
            <person name="Salamov A."/>
            <person name="Andreopoulos B."/>
            <person name="Baker S."/>
            <person name="Barry K."/>
            <person name="Bills G."/>
            <person name="Bluhm B."/>
            <person name="Cannon C."/>
            <person name="Castanera R."/>
            <person name="Culley D."/>
            <person name="Daum C."/>
            <person name="Ezra D."/>
            <person name="Gonzalez J."/>
            <person name="Henrissat B."/>
            <person name="Kuo A."/>
            <person name="Liang C."/>
            <person name="Lipzen A."/>
            <person name="Lutzoni F."/>
            <person name="Magnuson J."/>
            <person name="Mondo S."/>
            <person name="Nolan M."/>
            <person name="Ohm R."/>
            <person name="Pangilinan J."/>
            <person name="Park H.-J."/>
            <person name="Ramirez L."/>
            <person name="Alfaro M."/>
            <person name="Sun H."/>
            <person name="Tritt A."/>
            <person name="Yoshinaga Y."/>
            <person name="Zwiers L.-H."/>
            <person name="Turgeon B."/>
            <person name="Goodwin S."/>
            <person name="Spatafora J."/>
            <person name="Crous P."/>
            <person name="Grigoriev I."/>
        </authorList>
    </citation>
    <scope>NUCLEOTIDE SEQUENCE</scope>
    <source>
        <strain evidence="1">CBS 627.86</strain>
    </source>
</reference>
<gene>
    <name evidence="1" type="ORF">BDV96DRAFT_508514</name>
</gene>
<protein>
    <recommendedName>
        <fullName evidence="3">P-loop containing nucleoside triphosphate hydrolase protein</fullName>
    </recommendedName>
</protein>
<dbReference type="Gene3D" id="3.40.50.300">
    <property type="entry name" value="P-loop containing nucleotide triphosphate hydrolases"/>
    <property type="match status" value="1"/>
</dbReference>
<sequence length="447" mass="49174">MAPLVWWNVKQELSKNGLETGLEQYAVFGQVLSKKNNTVRKPVLLNTNAPWSAFLCGSQGSGKSHALSCMLENCLLQNEAIGKNPKPLAGLVFHYDNCQSSGVCEAAYLCTKVPTTVLVSPSYYGELKKQYENMAQQYGGKITVEKLQLRSEHLNIDRMKTLMAVGKENDMPLYMQVIFKILRDMAVANGGTGRFSYRDFKTKLQAKQFLDKQTGPLTMRIDLLESFLHNSVTKSLFNSQSGPNILCSEPGTLTIVDLTDPLVDVDFACALFNICLSIFISQTQTQTKCGKIVALDEAHKYMNNASAGVSDFTDRLLTTIREQRHVGTRVVIATQEPGINEALLDLCSITMVHRCTSPAWFAVLKKHIAGLYLGSGNEGDVEGSSHDKATLEQIVRLKLGESLLFCAGAAVDMVDGKVVKMAQGRVRFRTRERLTADGGKTKLADGV</sequence>